<accession>A0A1H6EHK3</accession>
<name>A0A1H6EHK3_9PSEU</name>
<dbReference type="EMBL" id="FNVB01000011">
    <property type="protein sequence ID" value="SEG96426.1"/>
    <property type="molecule type" value="Genomic_DNA"/>
</dbReference>
<reference evidence="7 8" key="2">
    <citation type="submission" date="2016-10" db="EMBL/GenBank/DDBJ databases">
        <authorList>
            <person name="Varghese N."/>
            <person name="Submissions S."/>
        </authorList>
    </citation>
    <scope>NUCLEOTIDE SEQUENCE [LARGE SCALE GENOMIC DNA]</scope>
    <source>
        <strain evidence="8">ATCC 20501</strain>
        <strain evidence="6 7">CGMCC 4.3529</strain>
    </source>
</reference>
<dbReference type="InterPro" id="IPR029058">
    <property type="entry name" value="AB_hydrolase_fold"/>
</dbReference>
<dbReference type="InterPro" id="IPR010497">
    <property type="entry name" value="Epoxide_hydro_N"/>
</dbReference>
<dbReference type="SUPFAM" id="SSF53474">
    <property type="entry name" value="alpha/beta-Hydrolases"/>
    <property type="match status" value="1"/>
</dbReference>
<evidence type="ECO:0000256" key="2">
    <source>
        <dbReference type="ARBA" id="ARBA00022797"/>
    </source>
</evidence>
<dbReference type="SMR" id="A0A1H6EHK3"/>
<dbReference type="RefSeq" id="WP_093350230.1">
    <property type="nucleotide sequence ID" value="NZ_FNVB01000011.1"/>
</dbReference>
<accession>A0A1I1QB82</accession>
<proteinExistence type="inferred from homology"/>
<protein>
    <submittedName>
        <fullName evidence="5">Pimeloyl-ACP methyl ester carboxylesterase</fullName>
    </submittedName>
</protein>
<gene>
    <name evidence="5" type="ORF">SAMN02982929_06416</name>
    <name evidence="6" type="ORF">SAMN05216506_10310</name>
</gene>
<dbReference type="GO" id="GO:0004301">
    <property type="term" value="F:epoxide hydrolase activity"/>
    <property type="evidence" value="ECO:0007669"/>
    <property type="project" value="TreeGrafter"/>
</dbReference>
<dbReference type="Gene3D" id="3.40.50.1820">
    <property type="entry name" value="alpha/beta hydrolase"/>
    <property type="match status" value="1"/>
</dbReference>
<comment type="similarity">
    <text evidence="1">Belongs to the peptidase S33 family.</text>
</comment>
<sequence length="381" mass="42751">MASRDITPFHLDVPQHDLDDLRERLARTRWAEEVPGLGWSYGPPLGYLRELAEYWRDGYDWRAQEARLNAFPQHTTEIDGANIHFLHVRSPRPDALPLLITHGWPSSVAEYLDVVEPLTEAGFHLVIPSLPGYGPSGPTASVGWGAERVARAWAELMSRLGYARYGLQGGDWGTWISRTLAINEPERVVGLHTNGMITFPSGDPDEFAKLTDADHARMARWQRYTDELYGYKLIQSTKPQSLAYSLADSPVGLLGWIVGVLKEWTDCADTPEDAIDRDRILTTVMLYWLTNTAGSAARSFVETPDNSGKAEEEGVIEQLTDGTVPHGVAVFPKDVLAPVRPFAERINNIVRWTEYDRGGTFPAMEQPDLYVRDVREFFASL</sequence>
<dbReference type="PANTHER" id="PTHR21661:SF35">
    <property type="entry name" value="EPOXIDE HYDROLASE"/>
    <property type="match status" value="1"/>
</dbReference>
<evidence type="ECO:0000313" key="6">
    <source>
        <dbReference type="EMBL" id="SFD19315.1"/>
    </source>
</evidence>
<dbReference type="Proteomes" id="UP000199690">
    <property type="component" value="Unassembled WGS sequence"/>
</dbReference>
<dbReference type="Proteomes" id="UP000236729">
    <property type="component" value="Unassembled WGS sequence"/>
</dbReference>
<evidence type="ECO:0000313" key="8">
    <source>
        <dbReference type="Proteomes" id="UP000236729"/>
    </source>
</evidence>
<dbReference type="PIRSF" id="PIRSF001112">
    <property type="entry name" value="Epoxide_hydrolase"/>
    <property type="match status" value="1"/>
</dbReference>
<keyword evidence="3" id="KW-0378">Hydrolase</keyword>
<organism evidence="5 8">
    <name type="scientific">Saccharopolyspora kobensis</name>
    <dbReference type="NCBI Taxonomy" id="146035"/>
    <lineage>
        <taxon>Bacteria</taxon>
        <taxon>Bacillati</taxon>
        <taxon>Actinomycetota</taxon>
        <taxon>Actinomycetes</taxon>
        <taxon>Pseudonocardiales</taxon>
        <taxon>Pseudonocardiaceae</taxon>
        <taxon>Saccharopolyspora</taxon>
    </lineage>
</organism>
<dbReference type="PANTHER" id="PTHR21661">
    <property type="entry name" value="EPOXIDE HYDROLASE 1-RELATED"/>
    <property type="match status" value="1"/>
</dbReference>
<evidence type="ECO:0000259" key="4">
    <source>
        <dbReference type="Pfam" id="PF06441"/>
    </source>
</evidence>
<reference evidence="5" key="1">
    <citation type="submission" date="2016-10" db="EMBL/GenBank/DDBJ databases">
        <authorList>
            <person name="de Groot N.N."/>
        </authorList>
    </citation>
    <scope>NUCLEOTIDE SEQUENCE [LARGE SCALE GENOMIC DNA]</scope>
    <source>
        <strain evidence="5">ATCC 20501</strain>
    </source>
</reference>
<evidence type="ECO:0000313" key="7">
    <source>
        <dbReference type="Proteomes" id="UP000199690"/>
    </source>
</evidence>
<feature type="domain" description="Epoxide hydrolase N-terminal" evidence="4">
    <location>
        <begin position="6"/>
        <end position="111"/>
    </location>
</feature>
<dbReference type="AlphaFoldDB" id="A0A1H6EHK3"/>
<evidence type="ECO:0000313" key="5">
    <source>
        <dbReference type="EMBL" id="SEG96426.1"/>
    </source>
</evidence>
<dbReference type="InterPro" id="IPR000639">
    <property type="entry name" value="Epox_hydrolase-like"/>
</dbReference>
<evidence type="ECO:0000256" key="3">
    <source>
        <dbReference type="ARBA" id="ARBA00022801"/>
    </source>
</evidence>
<keyword evidence="2" id="KW-0058">Aromatic hydrocarbons catabolism</keyword>
<dbReference type="PRINTS" id="PR00412">
    <property type="entry name" value="EPOXHYDRLASE"/>
</dbReference>
<evidence type="ECO:0000256" key="1">
    <source>
        <dbReference type="ARBA" id="ARBA00010088"/>
    </source>
</evidence>
<dbReference type="GO" id="GO:0097176">
    <property type="term" value="P:epoxide metabolic process"/>
    <property type="evidence" value="ECO:0007669"/>
    <property type="project" value="TreeGrafter"/>
</dbReference>
<dbReference type="EMBL" id="FOME01000003">
    <property type="protein sequence ID" value="SFD19315.1"/>
    <property type="molecule type" value="Genomic_DNA"/>
</dbReference>
<dbReference type="InterPro" id="IPR016292">
    <property type="entry name" value="Epoxide_hydrolase"/>
</dbReference>
<keyword evidence="7" id="KW-1185">Reference proteome</keyword>
<dbReference type="Pfam" id="PF06441">
    <property type="entry name" value="EHN"/>
    <property type="match status" value="1"/>
</dbReference>